<keyword evidence="2" id="KW-0614">Plasmid</keyword>
<organism evidence="2">
    <name type="scientific">Borrelia miyamotoi FR64b</name>
    <dbReference type="NCBI Taxonomy" id="1292392"/>
    <lineage>
        <taxon>Bacteria</taxon>
        <taxon>Pseudomonadati</taxon>
        <taxon>Spirochaetota</taxon>
        <taxon>Spirochaetia</taxon>
        <taxon>Spirochaetales</taxon>
        <taxon>Borreliaceae</taxon>
        <taxon>Borrelia</taxon>
    </lineage>
</organism>
<dbReference type="AlphaFoldDB" id="W5SFN7"/>
<evidence type="ECO:0000313" key="2">
    <source>
        <dbReference type="EMBL" id="AHH05715.1"/>
    </source>
</evidence>
<protein>
    <submittedName>
        <fullName evidence="2">Uncharacterized protein</fullName>
    </submittedName>
</protein>
<proteinExistence type="predicted"/>
<accession>W5SFN7</accession>
<keyword evidence="1" id="KW-0472">Membrane</keyword>
<dbReference type="EMBL" id="CP004231">
    <property type="protein sequence ID" value="AHH05715.1"/>
    <property type="molecule type" value="Genomic_DNA"/>
</dbReference>
<dbReference type="HOGENOM" id="CLU_2663799_0_0_12"/>
<gene>
    <name evidence="2" type="ORF">BOM_1172</name>
</gene>
<feature type="transmembrane region" description="Helical" evidence="1">
    <location>
        <begin position="6"/>
        <end position="30"/>
    </location>
</feature>
<geneLocation type="plasmid" evidence="2">
    <name>unnamed</name>
</geneLocation>
<reference evidence="2" key="1">
    <citation type="submission" date="2013-02" db="EMBL/GenBank/DDBJ databases">
        <title>Comparative genomics of Borrelia species.</title>
        <authorList>
            <person name="Schwan T.G."/>
            <person name="Raffel S.J."/>
            <person name="Porcella S.F."/>
        </authorList>
    </citation>
    <scope>NUCLEOTIDE SEQUENCE</scope>
    <source>
        <strain evidence="2">FR64b</strain>
        <plasmid evidence="2">unnamed</plasmid>
    </source>
</reference>
<keyword evidence="1" id="KW-1133">Transmembrane helix</keyword>
<evidence type="ECO:0000256" key="1">
    <source>
        <dbReference type="SAM" id="Phobius"/>
    </source>
</evidence>
<sequence>MCMNILIASIWVGFMVILLVIGCRVLRFGLRYIKGIIRKSVYEYYLRRERLEALKLFARDLKELERTQLQSKEASIE</sequence>
<name>W5SFN7_9SPIR</name>
<keyword evidence="1" id="KW-0812">Transmembrane</keyword>